<protein>
    <recommendedName>
        <fullName evidence="4">Flagellar assembly protein T N-terminal domain-containing protein</fullName>
    </recommendedName>
</protein>
<keyword evidence="2" id="KW-0732">Signal</keyword>
<evidence type="ECO:0000256" key="2">
    <source>
        <dbReference type="SAM" id="SignalP"/>
    </source>
</evidence>
<name>A0AAU7CID4_9BACT</name>
<accession>A0AAU7CID4</accession>
<organism evidence="3">
    <name type="scientific">Singulisphaera sp. Ch08</name>
    <dbReference type="NCBI Taxonomy" id="3120278"/>
    <lineage>
        <taxon>Bacteria</taxon>
        <taxon>Pseudomonadati</taxon>
        <taxon>Planctomycetota</taxon>
        <taxon>Planctomycetia</taxon>
        <taxon>Isosphaerales</taxon>
        <taxon>Isosphaeraceae</taxon>
        <taxon>Singulisphaera</taxon>
    </lineage>
</organism>
<evidence type="ECO:0008006" key="4">
    <source>
        <dbReference type="Google" id="ProtNLM"/>
    </source>
</evidence>
<feature type="chain" id="PRO_5043560044" description="Flagellar assembly protein T N-terminal domain-containing protein" evidence="2">
    <location>
        <begin position="34"/>
        <end position="383"/>
    </location>
</feature>
<feature type="region of interest" description="Disordered" evidence="1">
    <location>
        <begin position="319"/>
        <end position="349"/>
    </location>
</feature>
<feature type="region of interest" description="Disordered" evidence="1">
    <location>
        <begin position="363"/>
        <end position="383"/>
    </location>
</feature>
<dbReference type="AlphaFoldDB" id="A0AAU7CID4"/>
<gene>
    <name evidence="3" type="ORF">V5E97_04500</name>
</gene>
<dbReference type="EMBL" id="CP155447">
    <property type="protein sequence ID" value="XBH05287.1"/>
    <property type="molecule type" value="Genomic_DNA"/>
</dbReference>
<evidence type="ECO:0000256" key="1">
    <source>
        <dbReference type="SAM" id="MobiDB-lite"/>
    </source>
</evidence>
<feature type="compositionally biased region" description="Basic and acidic residues" evidence="1">
    <location>
        <begin position="369"/>
        <end position="383"/>
    </location>
</feature>
<proteinExistence type="predicted"/>
<reference evidence="3" key="1">
    <citation type="submission" date="2024-05" db="EMBL/GenBank/DDBJ databases">
        <title>Planctomycetes of the genus Singulisphaera possess chitinolytic capabilities.</title>
        <authorList>
            <person name="Ivanova A."/>
        </authorList>
    </citation>
    <scope>NUCLEOTIDE SEQUENCE</scope>
    <source>
        <strain evidence="3">Ch08T</strain>
    </source>
</reference>
<evidence type="ECO:0000313" key="3">
    <source>
        <dbReference type="EMBL" id="XBH05287.1"/>
    </source>
</evidence>
<dbReference type="RefSeq" id="WP_406698099.1">
    <property type="nucleotide sequence ID" value="NZ_CP155447.1"/>
</dbReference>
<sequence length="383" mass="41434">MLRYPSRHYMKIRILFLVILLAVSAFASRPARAASDLNKELAEMAKKIKLLLDQKGLDAIAVGDFTAPAKLAASAGPAIAKCLAEELKTLGVTVKRRAELEVNGRYQDVDDKDTKLLAVQIKAHIVDHSGDEVLTLEPRAIFNITTIASLTGVTVTMPADGTDAERNEALADALDQPEVHLASTRISAATDSPYAIEIQVKTNEGYRPRAASKDEDGLAFLKIRRSEIYAIKLINDSPHDAAVTVTIDGLNIFAFSENKNYTHYIVPSKQSLLVPGWHRTNQVSDSFQVTEYSKSAVAEALSNSQSVGTITASFAAAWAKDAEPPDDEAPGRKGGRSGDATGKGPPVDFKLVEVVRDVGRLRSSVSVRYNKEEDPKDLPGGKP</sequence>
<feature type="signal peptide" evidence="2">
    <location>
        <begin position="1"/>
        <end position="33"/>
    </location>
</feature>